<accession>A0ABV0S2L5</accession>
<sequence>MVCYRCQLPESLVQLGFVVHRIEQNWPGDPVSGLNDGELLKCNQDQKNLQILSYGSGRRLSQLCSAPFSPTVLIHTTHHIFSLDDGQLRIWKYSLQTLWTMDCICVSVATCANQHKLVVNYWILDLTNLVHVTGIVNIWGILFSFVYIH</sequence>
<keyword evidence="1" id="KW-0812">Transmembrane</keyword>
<proteinExistence type="predicted"/>
<dbReference type="Proteomes" id="UP001434883">
    <property type="component" value="Unassembled WGS sequence"/>
</dbReference>
<evidence type="ECO:0000313" key="2">
    <source>
        <dbReference type="EMBL" id="MEQ2214719.1"/>
    </source>
</evidence>
<organism evidence="2 3">
    <name type="scientific">Xenoophorus captivus</name>
    <dbReference type="NCBI Taxonomy" id="1517983"/>
    <lineage>
        <taxon>Eukaryota</taxon>
        <taxon>Metazoa</taxon>
        <taxon>Chordata</taxon>
        <taxon>Craniata</taxon>
        <taxon>Vertebrata</taxon>
        <taxon>Euteleostomi</taxon>
        <taxon>Actinopterygii</taxon>
        <taxon>Neopterygii</taxon>
        <taxon>Teleostei</taxon>
        <taxon>Neoteleostei</taxon>
        <taxon>Acanthomorphata</taxon>
        <taxon>Ovalentaria</taxon>
        <taxon>Atherinomorphae</taxon>
        <taxon>Cyprinodontiformes</taxon>
        <taxon>Goodeidae</taxon>
        <taxon>Xenoophorus</taxon>
    </lineage>
</organism>
<dbReference type="EMBL" id="JAHRIN010067592">
    <property type="protein sequence ID" value="MEQ2214719.1"/>
    <property type="molecule type" value="Genomic_DNA"/>
</dbReference>
<gene>
    <name evidence="2" type="ORF">XENOCAPTIV_017908</name>
</gene>
<keyword evidence="1" id="KW-1133">Transmembrane helix</keyword>
<reference evidence="2 3" key="1">
    <citation type="submission" date="2021-06" db="EMBL/GenBank/DDBJ databases">
        <authorList>
            <person name="Palmer J.M."/>
        </authorList>
    </citation>
    <scope>NUCLEOTIDE SEQUENCE [LARGE SCALE GENOMIC DNA]</scope>
    <source>
        <strain evidence="2 3">XC_2019</strain>
        <tissue evidence="2">Muscle</tissue>
    </source>
</reference>
<evidence type="ECO:0000256" key="1">
    <source>
        <dbReference type="SAM" id="Phobius"/>
    </source>
</evidence>
<name>A0ABV0S2L5_9TELE</name>
<protein>
    <submittedName>
        <fullName evidence="2">Uncharacterized protein</fullName>
    </submittedName>
</protein>
<keyword evidence="1" id="KW-0472">Membrane</keyword>
<keyword evidence="3" id="KW-1185">Reference proteome</keyword>
<evidence type="ECO:0000313" key="3">
    <source>
        <dbReference type="Proteomes" id="UP001434883"/>
    </source>
</evidence>
<comment type="caution">
    <text evidence="2">The sequence shown here is derived from an EMBL/GenBank/DDBJ whole genome shotgun (WGS) entry which is preliminary data.</text>
</comment>
<feature type="transmembrane region" description="Helical" evidence="1">
    <location>
        <begin position="129"/>
        <end position="148"/>
    </location>
</feature>